<reference evidence="2" key="1">
    <citation type="submission" date="2023-08" db="EMBL/GenBank/DDBJ databases">
        <title>The draft genome of Tsukamurella strandjordii strain 050030.</title>
        <authorList>
            <person name="Zhao F."/>
            <person name="Feng Y."/>
            <person name="Zong Z."/>
        </authorList>
    </citation>
    <scope>NUCLEOTIDE SEQUENCE</scope>
    <source>
        <strain evidence="2">050030</strain>
    </source>
</reference>
<gene>
    <name evidence="2" type="ORF">Q7X28_10855</name>
</gene>
<keyword evidence="3" id="KW-1185">Reference proteome</keyword>
<evidence type="ECO:0000259" key="1">
    <source>
        <dbReference type="Pfam" id="PF12146"/>
    </source>
</evidence>
<dbReference type="InterPro" id="IPR053145">
    <property type="entry name" value="AB_hydrolase_Est10"/>
</dbReference>
<name>A0AA90NDI3_9ACTN</name>
<protein>
    <submittedName>
        <fullName evidence="2">Alpha/beta hydrolase</fullName>
    </submittedName>
</protein>
<dbReference type="PANTHER" id="PTHR43265">
    <property type="entry name" value="ESTERASE ESTD"/>
    <property type="match status" value="1"/>
</dbReference>
<dbReference type="Proteomes" id="UP001178281">
    <property type="component" value="Unassembled WGS sequence"/>
</dbReference>
<feature type="domain" description="Serine aminopeptidase S33" evidence="1">
    <location>
        <begin position="74"/>
        <end position="314"/>
    </location>
</feature>
<dbReference type="GO" id="GO:0052689">
    <property type="term" value="F:carboxylic ester hydrolase activity"/>
    <property type="evidence" value="ECO:0007669"/>
    <property type="project" value="TreeGrafter"/>
</dbReference>
<dbReference type="Gene3D" id="3.40.50.1820">
    <property type="entry name" value="alpha/beta hydrolase"/>
    <property type="match status" value="1"/>
</dbReference>
<dbReference type="PANTHER" id="PTHR43265:SF1">
    <property type="entry name" value="ESTERASE ESTD"/>
    <property type="match status" value="1"/>
</dbReference>
<dbReference type="EMBL" id="JAUTIX010000003">
    <property type="protein sequence ID" value="MDP0398427.1"/>
    <property type="molecule type" value="Genomic_DNA"/>
</dbReference>
<proteinExistence type="predicted"/>
<evidence type="ECO:0000313" key="2">
    <source>
        <dbReference type="EMBL" id="MDP0398427.1"/>
    </source>
</evidence>
<dbReference type="AlphaFoldDB" id="A0AA90NDI3"/>
<dbReference type="InterPro" id="IPR022742">
    <property type="entry name" value="Hydrolase_4"/>
</dbReference>
<dbReference type="InterPro" id="IPR029058">
    <property type="entry name" value="AB_hydrolase_fold"/>
</dbReference>
<keyword evidence="2" id="KW-0378">Hydrolase</keyword>
<sequence length="355" mass="37854">MKSRYYALGALLLAVVVVLGGGAWVVGANTFGYDEQRVTIPVTDALAAGGSAPDAHTGGRLDGLLTTPKGSSGPHGLVVMVHGDGAANATRDDGYKPLSEAFAKAGFATLAWNKAGVDGSPGNWLQQSLADRGAEVAAALDWARGRPDIDRSRIGAWGVSQAGWVLPEISARRPDIRFLILVGAAVNWLRQGEYNTLAELRAAGASEEDRTRALDRRAASVALLRQGADYGTYLASTVDDPPMSADRWGFVERNFRADVTPAIPAIAVPTLLILGDADRNVDVDETARAYEAGMRPGLLTEHRFPGATHSITRDDIEYRADELTVAARAIFAPRSIYAPGYLDLLTRFTQQQGAR</sequence>
<comment type="caution">
    <text evidence="2">The sequence shown here is derived from an EMBL/GenBank/DDBJ whole genome shotgun (WGS) entry which is preliminary data.</text>
</comment>
<dbReference type="Pfam" id="PF12146">
    <property type="entry name" value="Hydrolase_4"/>
    <property type="match status" value="1"/>
</dbReference>
<accession>A0AA90NDI3</accession>
<evidence type="ECO:0000313" key="3">
    <source>
        <dbReference type="Proteomes" id="UP001178281"/>
    </source>
</evidence>
<dbReference type="SUPFAM" id="SSF53474">
    <property type="entry name" value="alpha/beta-Hydrolases"/>
    <property type="match status" value="1"/>
</dbReference>
<organism evidence="2 3">
    <name type="scientific">Tsukamurella strandjordii</name>
    <dbReference type="NCBI Taxonomy" id="147577"/>
    <lineage>
        <taxon>Bacteria</taxon>
        <taxon>Bacillati</taxon>
        <taxon>Actinomycetota</taxon>
        <taxon>Actinomycetes</taxon>
        <taxon>Mycobacteriales</taxon>
        <taxon>Tsukamurellaceae</taxon>
        <taxon>Tsukamurella</taxon>
    </lineage>
</organism>
<dbReference type="RefSeq" id="WP_220657621.1">
    <property type="nucleotide sequence ID" value="NZ_CBCSFC010000035.1"/>
</dbReference>